<feature type="chain" id="PRO_5022809345" evidence="2">
    <location>
        <begin position="19"/>
        <end position="118"/>
    </location>
</feature>
<keyword evidence="4" id="KW-1185">Reference proteome</keyword>
<organism evidence="3 4">
    <name type="scientific">Portunus trituberculatus</name>
    <name type="common">Swimming crab</name>
    <name type="synonym">Neptunus trituberculatus</name>
    <dbReference type="NCBI Taxonomy" id="210409"/>
    <lineage>
        <taxon>Eukaryota</taxon>
        <taxon>Metazoa</taxon>
        <taxon>Ecdysozoa</taxon>
        <taxon>Arthropoda</taxon>
        <taxon>Crustacea</taxon>
        <taxon>Multicrustacea</taxon>
        <taxon>Malacostraca</taxon>
        <taxon>Eumalacostraca</taxon>
        <taxon>Eucarida</taxon>
        <taxon>Decapoda</taxon>
        <taxon>Pleocyemata</taxon>
        <taxon>Brachyura</taxon>
        <taxon>Eubrachyura</taxon>
        <taxon>Portunoidea</taxon>
        <taxon>Portunidae</taxon>
        <taxon>Portuninae</taxon>
        <taxon>Portunus</taxon>
    </lineage>
</organism>
<feature type="region of interest" description="Disordered" evidence="1">
    <location>
        <begin position="62"/>
        <end position="82"/>
    </location>
</feature>
<evidence type="ECO:0000313" key="4">
    <source>
        <dbReference type="Proteomes" id="UP000324222"/>
    </source>
</evidence>
<dbReference type="Proteomes" id="UP000324222">
    <property type="component" value="Unassembled WGS sequence"/>
</dbReference>
<protein>
    <submittedName>
        <fullName evidence="3">Uncharacterized protein</fullName>
    </submittedName>
</protein>
<reference evidence="3 4" key="1">
    <citation type="submission" date="2019-05" db="EMBL/GenBank/DDBJ databases">
        <title>Another draft genome of Portunus trituberculatus and its Hox gene families provides insights of decapod evolution.</title>
        <authorList>
            <person name="Jeong J.-H."/>
            <person name="Song I."/>
            <person name="Kim S."/>
            <person name="Choi T."/>
            <person name="Kim D."/>
            <person name="Ryu S."/>
            <person name="Kim W."/>
        </authorList>
    </citation>
    <scope>NUCLEOTIDE SEQUENCE [LARGE SCALE GENOMIC DNA]</scope>
    <source>
        <tissue evidence="3">Muscle</tissue>
    </source>
</reference>
<evidence type="ECO:0000313" key="3">
    <source>
        <dbReference type="EMBL" id="MPC84521.1"/>
    </source>
</evidence>
<name>A0A5B7IGI1_PORTR</name>
<comment type="caution">
    <text evidence="3">The sequence shown here is derived from an EMBL/GenBank/DDBJ whole genome shotgun (WGS) entry which is preliminary data.</text>
</comment>
<dbReference type="EMBL" id="VSRR010065642">
    <property type="protein sequence ID" value="MPC84521.1"/>
    <property type="molecule type" value="Genomic_DNA"/>
</dbReference>
<evidence type="ECO:0000256" key="2">
    <source>
        <dbReference type="SAM" id="SignalP"/>
    </source>
</evidence>
<keyword evidence="2" id="KW-0732">Signal</keyword>
<dbReference type="AlphaFoldDB" id="A0A5B7IGI1"/>
<proteinExistence type="predicted"/>
<accession>A0A5B7IGI1</accession>
<evidence type="ECO:0000256" key="1">
    <source>
        <dbReference type="SAM" id="MobiDB-lite"/>
    </source>
</evidence>
<sequence>MLSFPSLLLPFLASLSSSSLLPSLLTFPTSLPTYLSPLAQASQPVQPARSSMLRVTKIAITRHDTAPGTSTSENYPQRPSVTPPPAWASFGGCVGVRWEESMVLGYGFISIMGVCVSV</sequence>
<gene>
    <name evidence="3" type="ORF">E2C01_079260</name>
</gene>
<feature type="signal peptide" evidence="2">
    <location>
        <begin position="1"/>
        <end position="18"/>
    </location>
</feature>
<feature type="compositionally biased region" description="Polar residues" evidence="1">
    <location>
        <begin position="67"/>
        <end position="80"/>
    </location>
</feature>